<dbReference type="Proteomes" id="UP001628179">
    <property type="component" value="Unassembled WGS sequence"/>
</dbReference>
<proteinExistence type="predicted"/>
<feature type="compositionally biased region" description="Basic and acidic residues" evidence="1">
    <location>
        <begin position="609"/>
        <end position="620"/>
    </location>
</feature>
<evidence type="ECO:0000313" key="2">
    <source>
        <dbReference type="EMBL" id="GAB1313625.1"/>
    </source>
</evidence>
<protein>
    <submittedName>
        <fullName evidence="2">Uncharacterized protein</fullName>
    </submittedName>
</protein>
<organism evidence="2 3">
    <name type="scientific">Madurella fahalii</name>
    <dbReference type="NCBI Taxonomy" id="1157608"/>
    <lineage>
        <taxon>Eukaryota</taxon>
        <taxon>Fungi</taxon>
        <taxon>Dikarya</taxon>
        <taxon>Ascomycota</taxon>
        <taxon>Pezizomycotina</taxon>
        <taxon>Sordariomycetes</taxon>
        <taxon>Sordariomycetidae</taxon>
        <taxon>Sordariales</taxon>
        <taxon>Sordariales incertae sedis</taxon>
        <taxon>Madurella</taxon>
    </lineage>
</organism>
<evidence type="ECO:0000256" key="1">
    <source>
        <dbReference type="SAM" id="MobiDB-lite"/>
    </source>
</evidence>
<accession>A0ABQ0G799</accession>
<evidence type="ECO:0000313" key="3">
    <source>
        <dbReference type="Proteomes" id="UP001628179"/>
    </source>
</evidence>
<feature type="region of interest" description="Disordered" evidence="1">
    <location>
        <begin position="412"/>
        <end position="431"/>
    </location>
</feature>
<dbReference type="RefSeq" id="XP_070915357.1">
    <property type="nucleotide sequence ID" value="XM_071059256.1"/>
</dbReference>
<feature type="compositionally biased region" description="Basic and acidic residues" evidence="1">
    <location>
        <begin position="216"/>
        <end position="265"/>
    </location>
</feature>
<feature type="region of interest" description="Disordered" evidence="1">
    <location>
        <begin position="173"/>
        <end position="282"/>
    </location>
</feature>
<feature type="region of interest" description="Disordered" evidence="1">
    <location>
        <begin position="1032"/>
        <end position="1071"/>
    </location>
</feature>
<feature type="compositionally biased region" description="Polar residues" evidence="1">
    <location>
        <begin position="763"/>
        <end position="784"/>
    </location>
</feature>
<dbReference type="EMBL" id="BAAFSV010000002">
    <property type="protein sequence ID" value="GAB1313625.1"/>
    <property type="molecule type" value="Genomic_DNA"/>
</dbReference>
<reference evidence="2 3" key="1">
    <citation type="submission" date="2024-09" db="EMBL/GenBank/DDBJ databases">
        <title>Itraconazole resistance in Madurella fahalii resulting from another homologue of gene encoding cytochrome P450 14-alpha sterol demethylase (CYP51).</title>
        <authorList>
            <person name="Yoshioka I."/>
            <person name="Fahal A.H."/>
            <person name="Kaneko S."/>
            <person name="Yaguchi T."/>
        </authorList>
    </citation>
    <scope>NUCLEOTIDE SEQUENCE [LARGE SCALE GENOMIC DNA]</scope>
    <source>
        <strain evidence="2 3">IFM 68171</strain>
    </source>
</reference>
<keyword evidence="3" id="KW-1185">Reference proteome</keyword>
<gene>
    <name evidence="2" type="ORF">MFIFM68171_03835</name>
</gene>
<feature type="region of interest" description="Disordered" evidence="1">
    <location>
        <begin position="751"/>
        <end position="784"/>
    </location>
</feature>
<sequence length="1071" mass="116838">MRQPSHRKRSKRLLKLLKGLQKDDYPITPPTLLAAKHLLQNHHRCKLVKIKIDSAAANIPFGSPRACLPNFIVSQLEDQKLTDRNSDRVFLSPIVVFILLSLPTRSGSESGYPTLFRWYCASRRRTFYLFAYIKHDMPHRTHTYSIEELLALRGKPTASGISSLARNPELTEIMRRSGRDPSGCKPAATKHKDDSSATSDEVLFKGTTSRRLGRQLAREVSRDAVRAPNREPSKDVTKEAAGDARDLAHEPSRPMEWKYRGRSDSENASTEPIPAPSGVPAQQSEGFQRFYKAVVSPTHVRVTAGGRIVPNTRGQSSPTTRRINDNPAIQDQNMAEKAVPGKPPLNPVGIAQPIPVVSQFVPGYPPGFQPIQTPVSFVPMAFGTHLTPSFPFVQHAVTSPTVASLGADNNLRDAHSTKSTDARHDGHLANDRQENVKISPPEFFDCTKPYFYNGQVIYPVGGFPSSLGNSVVSVQMVGLPHGVAHQLSGHFMQPQPNRTGSMAAGTSYAASSHGAAGIPPTVNPTVVPVNANFNTSTPPPISSIKLSDITKKQIAAFKGNLKYHEDQLQYNRHQIDEKEMEMKIQTLKDHIKRFEATLKAQLEYEETLQRRNDQDKEDKAAPQSAAAAEGDRTLIQPALHDDSDELIRRRIALGRQGINTNIGEGGKAVFRGPPEPLRDFTQGPGLPTDAALAPVFQPRGYSSTWSGNKYARKLAAQDETGMKYLGGTAGKSTHHGGSQLRSMSQSFITPYQSAAPHTEGKSDSASNTGGSVNGNNATARNDNVQSNLGVPYLLGTLPKGVNPRTARDQDYVYHRPLTEDERRARFLYWGKAPKSAVQGLPKFDGKHFYPPSPVKAPVAGSAEEDTADRITNSHLGINHGYCRTETDCDPFRPMTPVERADSKGMVASEDDCTALARTLSFETQINGDSEFQMGDGAALRVRENSADASSVGSVERRSEKSGAKLWQAVLKKGPTSSAVSSTTAQGFLPHYGGHAAASLSPSFNKNQASSSRDITPNKFLSDIDDVNEGGMLVMPASEERSPNSRSSLENQLKGLSLRSPDRSHLSPAFNM</sequence>
<dbReference type="GeneID" id="98174579"/>
<feature type="compositionally biased region" description="Polar residues" evidence="1">
    <location>
        <begin position="1002"/>
        <end position="1014"/>
    </location>
</feature>
<feature type="region of interest" description="Disordered" evidence="1">
    <location>
        <begin position="1002"/>
        <end position="1021"/>
    </location>
</feature>
<comment type="caution">
    <text evidence="2">The sequence shown here is derived from an EMBL/GenBank/DDBJ whole genome shotgun (WGS) entry which is preliminary data.</text>
</comment>
<name>A0ABQ0G799_9PEZI</name>
<feature type="region of interest" description="Disordered" evidence="1">
    <location>
        <begin position="609"/>
        <end position="634"/>
    </location>
</feature>